<keyword evidence="2" id="KW-1185">Reference proteome</keyword>
<dbReference type="EMBL" id="JAGEOJ010000009">
    <property type="protein sequence ID" value="MBO2449967.1"/>
    <property type="molecule type" value="Genomic_DNA"/>
</dbReference>
<dbReference type="RefSeq" id="WP_208257846.1">
    <property type="nucleotide sequence ID" value="NZ_JAGEOJ010000009.1"/>
</dbReference>
<protein>
    <recommendedName>
        <fullName evidence="3">Lipoprotein</fullName>
    </recommendedName>
</protein>
<evidence type="ECO:0000313" key="1">
    <source>
        <dbReference type="EMBL" id="MBO2449967.1"/>
    </source>
</evidence>
<dbReference type="Proteomes" id="UP000669179">
    <property type="component" value="Unassembled WGS sequence"/>
</dbReference>
<sequence length="162" mass="17010">MRKVILLAVTGLVGTVALSGCGRQHAQVAPAGGTLVRHQAAAAAPVGKAFAVVRPGASPDQVLVARATRKQPAGPETLVPSRVGTPAPVALAPGARIRITAPLYDGELTDWLRGAAVTPRQFADMSQASEHRYGPFPDRARMFDVWLDAQGRVAGMRQIFSP</sequence>
<accession>A0A939PBW1</accession>
<dbReference type="AlphaFoldDB" id="A0A939PBW1"/>
<evidence type="ECO:0000313" key="2">
    <source>
        <dbReference type="Proteomes" id="UP000669179"/>
    </source>
</evidence>
<gene>
    <name evidence="1" type="ORF">J4573_22890</name>
</gene>
<comment type="caution">
    <text evidence="1">The sequence shown here is derived from an EMBL/GenBank/DDBJ whole genome shotgun (WGS) entry which is preliminary data.</text>
</comment>
<proteinExistence type="predicted"/>
<organism evidence="1 2">
    <name type="scientific">Actinomadura barringtoniae</name>
    <dbReference type="NCBI Taxonomy" id="1427535"/>
    <lineage>
        <taxon>Bacteria</taxon>
        <taxon>Bacillati</taxon>
        <taxon>Actinomycetota</taxon>
        <taxon>Actinomycetes</taxon>
        <taxon>Streptosporangiales</taxon>
        <taxon>Thermomonosporaceae</taxon>
        <taxon>Actinomadura</taxon>
    </lineage>
</organism>
<dbReference type="PROSITE" id="PS51257">
    <property type="entry name" value="PROKAR_LIPOPROTEIN"/>
    <property type="match status" value="1"/>
</dbReference>
<evidence type="ECO:0008006" key="3">
    <source>
        <dbReference type="Google" id="ProtNLM"/>
    </source>
</evidence>
<reference evidence="1" key="1">
    <citation type="submission" date="2021-03" db="EMBL/GenBank/DDBJ databases">
        <authorList>
            <person name="Kanchanasin P."/>
            <person name="Saeng-In P."/>
            <person name="Phongsopitanun W."/>
            <person name="Yuki M."/>
            <person name="Kudo T."/>
            <person name="Ohkuma M."/>
            <person name="Tanasupawat S."/>
        </authorList>
    </citation>
    <scope>NUCLEOTIDE SEQUENCE</scope>
    <source>
        <strain evidence="1">GKU 128</strain>
    </source>
</reference>
<name>A0A939PBW1_9ACTN</name>